<dbReference type="GO" id="GO:0006542">
    <property type="term" value="P:glutamine biosynthetic process"/>
    <property type="evidence" value="ECO:0007669"/>
    <property type="project" value="InterPro"/>
</dbReference>
<dbReference type="InterPro" id="IPR008146">
    <property type="entry name" value="Gln_synth_cat_dom"/>
</dbReference>
<evidence type="ECO:0000256" key="7">
    <source>
        <dbReference type="ARBA" id="ARBA00022723"/>
    </source>
</evidence>
<dbReference type="InterPro" id="IPR008147">
    <property type="entry name" value="Gln_synt_N"/>
</dbReference>
<dbReference type="InterPro" id="IPR004809">
    <property type="entry name" value="Gln_synth_I"/>
</dbReference>
<feature type="binding site" evidence="12">
    <location>
        <position position="335"/>
    </location>
    <ligand>
        <name>L-glutamate</name>
        <dbReference type="ChEBI" id="CHEBI:29985"/>
    </ligand>
</feature>
<dbReference type="EMBL" id="RYYR01000005">
    <property type="protein sequence ID" value="RUL55138.1"/>
    <property type="molecule type" value="Genomic_DNA"/>
</dbReference>
<dbReference type="InterPro" id="IPR036651">
    <property type="entry name" value="Gln_synt_N_sf"/>
</dbReference>
<feature type="binding site" evidence="14">
    <location>
        <position position="196"/>
    </location>
    <ligand>
        <name>Mg(2+)</name>
        <dbReference type="ChEBI" id="CHEBI:18420"/>
        <label>1</label>
    </ligand>
</feature>
<dbReference type="FunFam" id="3.10.20.70:FF:000005">
    <property type="entry name" value="Glutamine synthetase"/>
    <property type="match status" value="1"/>
</dbReference>
<comment type="catalytic activity">
    <reaction evidence="11 18">
        <text>L-glutamate + NH4(+) + ATP = L-glutamine + ADP + phosphate + H(+)</text>
        <dbReference type="Rhea" id="RHEA:16169"/>
        <dbReference type="ChEBI" id="CHEBI:15378"/>
        <dbReference type="ChEBI" id="CHEBI:28938"/>
        <dbReference type="ChEBI" id="CHEBI:29985"/>
        <dbReference type="ChEBI" id="CHEBI:30616"/>
        <dbReference type="ChEBI" id="CHEBI:43474"/>
        <dbReference type="ChEBI" id="CHEBI:58359"/>
        <dbReference type="ChEBI" id="CHEBI:456216"/>
        <dbReference type="EC" id="6.3.1.2"/>
    </reaction>
</comment>
<sequence length="444" mass="50193">MGKFTKEDIKRLVEEKEVKYIRLQFTDILGTIKNVEIPVSQLDKALDNKMMFDGSSIEGFVRIEESDMYLHPDLDTFMVFPWTTGNGKVARFICDIYTATGEPFAGDPRNNLKRLLKNMEELGFTDFNLGPEPEFFLFKLDAKGEPTLEVNDHGGYFDLAPTDLGENCRRDIVLELEEMGFEIEASHHEVAPGQHEIDFKYANVVEACDNIQTFKLVVKTIARKHGLHATFMPKPLYGEAGSGMHCNVSLFKGKENVFYDERAELGLSETAMQFMAGVLAHVQGFTAITNPTVNSYKRLVPGYEAPCYVAWSAQNRSPLIRVPSARGLSTRIEVRSVDPAANPYLALAVILESGLEGIRQQMTPPPAINRNIYIMSDEERKANGIDNLPAALDDALVALDKDEVVKRALGEHIYANFKEAKEIEFEMFRTTVHPWEREQYLKMY</sequence>
<dbReference type="SMART" id="SM01230">
    <property type="entry name" value="Gln-synt_C"/>
    <property type="match status" value="1"/>
</dbReference>
<feature type="binding site" evidence="12">
    <location>
        <position position="316"/>
    </location>
    <ligand>
        <name>L-glutamate</name>
        <dbReference type="ChEBI" id="CHEBI:29985"/>
    </ligand>
</feature>
<dbReference type="GO" id="GO:0005737">
    <property type="term" value="C:cytoplasm"/>
    <property type="evidence" value="ECO:0007669"/>
    <property type="project" value="UniProtKB-SubCell"/>
</dbReference>
<feature type="binding site" evidence="13">
    <location>
        <position position="316"/>
    </location>
    <ligand>
        <name>ATP</name>
        <dbReference type="ChEBI" id="CHEBI:30616"/>
    </ligand>
</feature>
<dbReference type="PROSITE" id="PS51987">
    <property type="entry name" value="GS_CATALYTIC"/>
    <property type="match status" value="1"/>
</dbReference>
<evidence type="ECO:0000256" key="13">
    <source>
        <dbReference type="PIRSR" id="PIRSR604809-2"/>
    </source>
</evidence>
<keyword evidence="8 13" id="KW-0547">Nucleotide-binding</keyword>
<dbReference type="Gene3D" id="3.10.20.70">
    <property type="entry name" value="Glutamine synthetase, N-terminal domain"/>
    <property type="match status" value="1"/>
</dbReference>
<evidence type="ECO:0000256" key="8">
    <source>
        <dbReference type="ARBA" id="ARBA00022741"/>
    </source>
</evidence>
<reference evidence="21 22" key="1">
    <citation type="submission" date="2018-12" db="EMBL/GenBank/DDBJ databases">
        <title>Lysinibacillus antri sp. nov., isolated from a cave soil.</title>
        <authorList>
            <person name="Narsing Rao M.P."/>
            <person name="Zhang H."/>
            <person name="Dong Z.-Y."/>
            <person name="Niu X.-K."/>
            <person name="Zhang K."/>
            <person name="Fang B.-Z."/>
            <person name="Kang Y.-Q."/>
            <person name="Xiao M."/>
            <person name="Li W.-J."/>
        </authorList>
    </citation>
    <scope>NUCLEOTIDE SEQUENCE [LARGE SCALE GENOMIC DNA]</scope>
    <source>
        <strain evidence="21 22">SYSU K30002</strain>
    </source>
</reference>
<feature type="domain" description="GS beta-grasp" evidence="19">
    <location>
        <begin position="16"/>
        <end position="101"/>
    </location>
</feature>
<organism evidence="21 22">
    <name type="scientific">Lysinibacillus antri</name>
    <dbReference type="NCBI Taxonomy" id="2498145"/>
    <lineage>
        <taxon>Bacteria</taxon>
        <taxon>Bacillati</taxon>
        <taxon>Bacillota</taxon>
        <taxon>Bacilli</taxon>
        <taxon>Bacillales</taxon>
        <taxon>Bacillaceae</taxon>
        <taxon>Lysinibacillus</taxon>
    </lineage>
</organism>
<keyword evidence="7 14" id="KW-0479">Metal-binding</keyword>
<evidence type="ECO:0000256" key="10">
    <source>
        <dbReference type="ARBA" id="ARBA00022842"/>
    </source>
</evidence>
<dbReference type="PANTHER" id="PTHR43785">
    <property type="entry name" value="GAMMA-GLUTAMYLPUTRESCINE SYNTHETASE"/>
    <property type="match status" value="1"/>
</dbReference>
<feature type="binding site" evidence="14">
    <location>
        <position position="134"/>
    </location>
    <ligand>
        <name>Mg(2+)</name>
        <dbReference type="ChEBI" id="CHEBI:18420"/>
        <label>1</label>
    </ligand>
</feature>
<gene>
    <name evidence="21" type="primary">glnA</name>
    <name evidence="21" type="ORF">EK386_05265</name>
</gene>
<evidence type="ECO:0000256" key="18">
    <source>
        <dbReference type="RuleBase" id="RU004356"/>
    </source>
</evidence>
<evidence type="ECO:0000256" key="1">
    <source>
        <dbReference type="ARBA" id="ARBA00004496"/>
    </source>
</evidence>
<feature type="modified residue" description="O-AMP-tyrosine" evidence="15">
    <location>
        <position position="373"/>
    </location>
</feature>
<evidence type="ECO:0000313" key="21">
    <source>
        <dbReference type="EMBL" id="RUL55138.1"/>
    </source>
</evidence>
<name>A0A3S0RKN2_9BACI</name>
<evidence type="ECO:0000256" key="12">
    <source>
        <dbReference type="PIRSR" id="PIRSR604809-1"/>
    </source>
</evidence>
<dbReference type="SUPFAM" id="SSF55931">
    <property type="entry name" value="Glutamine synthetase/guanido kinase"/>
    <property type="match status" value="1"/>
</dbReference>
<evidence type="ECO:0000313" key="22">
    <source>
        <dbReference type="Proteomes" id="UP000287910"/>
    </source>
</evidence>
<dbReference type="InterPro" id="IPR027303">
    <property type="entry name" value="Gln_synth_gly_rich_site"/>
</dbReference>
<dbReference type="Pfam" id="PF03951">
    <property type="entry name" value="Gln-synt_N"/>
    <property type="match status" value="1"/>
</dbReference>
<evidence type="ECO:0000256" key="11">
    <source>
        <dbReference type="ARBA" id="ARBA00049436"/>
    </source>
</evidence>
<dbReference type="RefSeq" id="WP_126657988.1">
    <property type="nucleotide sequence ID" value="NZ_RYYR01000005.1"/>
</dbReference>
<dbReference type="PANTHER" id="PTHR43785:SF12">
    <property type="entry name" value="TYPE-1 GLUTAMINE SYNTHETASE 2"/>
    <property type="match status" value="1"/>
</dbReference>
<dbReference type="PROSITE" id="PS00180">
    <property type="entry name" value="GLNA_1"/>
    <property type="match status" value="1"/>
</dbReference>
<dbReference type="PROSITE" id="PS00181">
    <property type="entry name" value="GLNA_ATP"/>
    <property type="match status" value="1"/>
</dbReference>
<feature type="binding site" evidence="14">
    <location>
        <position position="245"/>
    </location>
    <ligand>
        <name>Mg(2+)</name>
        <dbReference type="ChEBI" id="CHEBI:18420"/>
        <label>1</label>
    </ligand>
</feature>
<dbReference type="Pfam" id="PF00120">
    <property type="entry name" value="Gln-synt_C"/>
    <property type="match status" value="1"/>
</dbReference>
<feature type="binding site" evidence="14">
    <location>
        <position position="333"/>
    </location>
    <ligand>
        <name>Mg(2+)</name>
        <dbReference type="ChEBI" id="CHEBI:18420"/>
        <label>1</label>
    </ligand>
</feature>
<keyword evidence="6 18" id="KW-0436">Ligase</keyword>
<evidence type="ECO:0000259" key="20">
    <source>
        <dbReference type="PROSITE" id="PS51987"/>
    </source>
</evidence>
<accession>A0A3S0RKN2</accession>
<evidence type="ECO:0000256" key="5">
    <source>
        <dbReference type="ARBA" id="ARBA00022490"/>
    </source>
</evidence>
<keyword evidence="9 13" id="KW-0067">ATP-binding</keyword>
<feature type="domain" description="GS catalytic" evidence="20">
    <location>
        <begin position="108"/>
        <end position="444"/>
    </location>
</feature>
<feature type="binding site" evidence="13">
    <location>
        <position position="184"/>
    </location>
    <ligand>
        <name>ATP</name>
        <dbReference type="ChEBI" id="CHEBI:30616"/>
    </ligand>
</feature>
<evidence type="ECO:0000256" key="9">
    <source>
        <dbReference type="ARBA" id="ARBA00022840"/>
    </source>
</evidence>
<dbReference type="AlphaFoldDB" id="A0A3S0RKN2"/>
<evidence type="ECO:0000256" key="2">
    <source>
        <dbReference type="ARBA" id="ARBA00009897"/>
    </source>
</evidence>
<feature type="binding site" evidence="13">
    <location>
        <begin position="199"/>
        <end position="201"/>
    </location>
    <ligand>
        <name>ATP</name>
        <dbReference type="ChEBI" id="CHEBI:30616"/>
    </ligand>
</feature>
<dbReference type="FunFam" id="3.30.590.10:FF:000003">
    <property type="entry name" value="Glutamine synthetase 2"/>
    <property type="match status" value="1"/>
</dbReference>
<dbReference type="InterPro" id="IPR027302">
    <property type="entry name" value="Gln_synth_N_conserv_site"/>
</dbReference>
<dbReference type="Gene3D" id="3.30.590.10">
    <property type="entry name" value="Glutamine synthetase/guanido kinase, catalytic domain"/>
    <property type="match status" value="1"/>
</dbReference>
<dbReference type="GO" id="GO:0004356">
    <property type="term" value="F:glutamine synthetase activity"/>
    <property type="evidence" value="ECO:0007669"/>
    <property type="project" value="UniProtKB-EC"/>
</dbReference>
<dbReference type="GO" id="GO:0005524">
    <property type="term" value="F:ATP binding"/>
    <property type="evidence" value="ECO:0007669"/>
    <property type="project" value="UniProtKB-KW"/>
</dbReference>
<keyword evidence="5" id="KW-0963">Cytoplasm</keyword>
<evidence type="ECO:0000256" key="6">
    <source>
        <dbReference type="ARBA" id="ARBA00022598"/>
    </source>
</evidence>
<dbReference type="NCBIfam" id="TIGR00653">
    <property type="entry name" value="GlnA"/>
    <property type="match status" value="1"/>
</dbReference>
<dbReference type="GO" id="GO:0046872">
    <property type="term" value="F:metal ion binding"/>
    <property type="evidence" value="ECO:0007669"/>
    <property type="project" value="UniProtKB-KW"/>
</dbReference>
<evidence type="ECO:0000259" key="19">
    <source>
        <dbReference type="PROSITE" id="PS51986"/>
    </source>
</evidence>
<evidence type="ECO:0000256" key="17">
    <source>
        <dbReference type="RuleBase" id="RU000384"/>
    </source>
</evidence>
<dbReference type="SUPFAM" id="SSF54368">
    <property type="entry name" value="Glutamine synthetase, N-terminal domain"/>
    <property type="match status" value="1"/>
</dbReference>
<dbReference type="PROSITE" id="PS51986">
    <property type="entry name" value="GS_BETA_GRASP"/>
    <property type="match status" value="1"/>
</dbReference>
<evidence type="ECO:0000256" key="4">
    <source>
        <dbReference type="ARBA" id="ARBA00021364"/>
    </source>
</evidence>
<keyword evidence="10 14" id="KW-0460">Magnesium</keyword>
<evidence type="ECO:0000256" key="14">
    <source>
        <dbReference type="PIRSR" id="PIRSR604809-3"/>
    </source>
</evidence>
<dbReference type="InterPro" id="IPR014746">
    <property type="entry name" value="Gln_synth/guanido_kin_cat_dom"/>
</dbReference>
<comment type="similarity">
    <text evidence="2 16 17">Belongs to the glutamine synthetase family.</text>
</comment>
<dbReference type="EC" id="6.3.1.2" evidence="3 18"/>
<keyword evidence="22" id="KW-1185">Reference proteome</keyword>
<evidence type="ECO:0000256" key="3">
    <source>
        <dbReference type="ARBA" id="ARBA00012937"/>
    </source>
</evidence>
<comment type="subcellular location">
    <subcellularLocation>
        <location evidence="1">Cytoplasm</location>
    </subcellularLocation>
</comment>
<feature type="binding site" evidence="12">
    <location>
        <position position="304"/>
    </location>
    <ligand>
        <name>L-glutamate</name>
        <dbReference type="ChEBI" id="CHEBI:29985"/>
    </ligand>
</feature>
<feature type="binding site" evidence="12">
    <location>
        <position position="298"/>
    </location>
    <ligand>
        <name>L-glutamate</name>
        <dbReference type="ChEBI" id="CHEBI:29985"/>
    </ligand>
</feature>
<evidence type="ECO:0000256" key="16">
    <source>
        <dbReference type="PROSITE-ProRule" id="PRU01330"/>
    </source>
</evidence>
<evidence type="ECO:0000256" key="15">
    <source>
        <dbReference type="PIRSR" id="PIRSR604809-50"/>
    </source>
</evidence>
<keyword evidence="15" id="KW-0597">Phosphoprotein</keyword>
<feature type="binding site" evidence="14">
    <location>
        <position position="189"/>
    </location>
    <ligand>
        <name>Mg(2+)</name>
        <dbReference type="ChEBI" id="CHEBI:18420"/>
        <label>1</label>
    </ligand>
</feature>
<feature type="binding site" evidence="14">
    <location>
        <position position="132"/>
    </location>
    <ligand>
        <name>Mg(2+)</name>
        <dbReference type="ChEBI" id="CHEBI:18420"/>
        <label>1</label>
    </ligand>
</feature>
<comment type="caution">
    <text evidence="21">The sequence shown here is derived from an EMBL/GenBank/DDBJ whole genome shotgun (WGS) entry which is preliminary data.</text>
</comment>
<dbReference type="Proteomes" id="UP000287910">
    <property type="component" value="Unassembled WGS sequence"/>
</dbReference>
<protein>
    <recommendedName>
        <fullName evidence="4 18">Glutamine synthetase</fullName>
        <ecNumber evidence="3 18">6.3.1.2</ecNumber>
    </recommendedName>
</protein>
<proteinExistence type="inferred from homology"/>
<comment type="cofactor">
    <cofactor evidence="14">
        <name>Mg(2+)</name>
        <dbReference type="ChEBI" id="CHEBI:18420"/>
    </cofactor>
    <text evidence="14">Binds 2 Mg(2+) ions per subunit.</text>
</comment>